<evidence type="ECO:0000259" key="2">
    <source>
        <dbReference type="Pfam" id="PF12969"/>
    </source>
</evidence>
<keyword evidence="4" id="KW-1185">Reference proteome</keyword>
<organism evidence="3 4">
    <name type="scientific">Flavobacterium cheonanense</name>
    <dbReference type="NCBI Taxonomy" id="706183"/>
    <lineage>
        <taxon>Bacteria</taxon>
        <taxon>Pseudomonadati</taxon>
        <taxon>Bacteroidota</taxon>
        <taxon>Flavobacteriia</taxon>
        <taxon>Flavobacteriales</taxon>
        <taxon>Flavobacteriaceae</taxon>
        <taxon>Flavobacterium</taxon>
    </lineage>
</organism>
<evidence type="ECO:0000313" key="4">
    <source>
        <dbReference type="Proteomes" id="UP001500367"/>
    </source>
</evidence>
<dbReference type="Pfam" id="PF01841">
    <property type="entry name" value="Transglut_core"/>
    <property type="match status" value="1"/>
</dbReference>
<name>A0ABP7VC58_9FLAO</name>
<protein>
    <recommendedName>
        <fullName evidence="5">DUF3857 domain-containing protein</fullName>
    </recommendedName>
</protein>
<dbReference type="Gene3D" id="2.60.40.3140">
    <property type="match status" value="1"/>
</dbReference>
<sequence length="644" mass="74268">MKNYLIILIVFLFQISFAQKKCELGKVTIEELNQKVHAVDSSASASIIFKSGVSKLTLTGDKWVIRTTVKYKIKIYKKEGLKFADFSVPYYSASNNENVFFSNAYTYNLVDGKIEKTKLKSEGEFKEKINENWSKKKITLPNVKVGSIIEFSYDSESSLISTFDDWRFQTTIPTDYVEYYTYIPKYFNYNTVITGYEQINNKSEILSSGSYEEIKSSYFKADIPAMKDEEYVDNIDNYSTILKYELAAIQYPNQPLENFAMDWEGVVKNIYSNDRFGNELNKNGYYEEDLKLILKDLTTQEEKINTIFNFVKSKVKWNEYRGVYCSSNGVKGAYKDGVGNVAEINLMLTSMLRFAQIEANPILVSTRQNGVTVFPSRTSYDYVICGIEIANEVILLDATDKNSVSGQLPTRAINWTGRIIRKNESSAEISLFPKKISNLYTNIMVTIAEDGSVEGSVREQHFDYNAFRFRTKYGDLSKESYLEGLEKRRENIEINDYEILNKKELDKPVVENYSFKSTNSVEIIGDKLIFSPLLFFVTNENPFKQENRKYPIDFIYPKQLKYIVNISTPEGYVFESIPNSVSIPMTDKVIDVKYLISGADNRVQLIYSININESMISAEYYEELKAIFDEIIKKENEKIIMKKA</sequence>
<feature type="domain" description="DUF3857" evidence="2">
    <location>
        <begin position="67"/>
        <end position="198"/>
    </location>
</feature>
<feature type="domain" description="Transglutaminase-like" evidence="1">
    <location>
        <begin position="296"/>
        <end position="368"/>
    </location>
</feature>
<dbReference type="Pfam" id="PF12969">
    <property type="entry name" value="DUF3857"/>
    <property type="match status" value="1"/>
</dbReference>
<dbReference type="EMBL" id="BAABCT010000001">
    <property type="protein sequence ID" value="GAA4063818.1"/>
    <property type="molecule type" value="Genomic_DNA"/>
</dbReference>
<accession>A0ABP7VC58</accession>
<evidence type="ECO:0000259" key="1">
    <source>
        <dbReference type="Pfam" id="PF01841"/>
    </source>
</evidence>
<gene>
    <name evidence="3" type="ORF">GCM10022389_05770</name>
</gene>
<reference evidence="4" key="1">
    <citation type="journal article" date="2019" name="Int. J. Syst. Evol. Microbiol.">
        <title>The Global Catalogue of Microorganisms (GCM) 10K type strain sequencing project: providing services to taxonomists for standard genome sequencing and annotation.</title>
        <authorList>
            <consortium name="The Broad Institute Genomics Platform"/>
            <consortium name="The Broad Institute Genome Sequencing Center for Infectious Disease"/>
            <person name="Wu L."/>
            <person name="Ma J."/>
        </authorList>
    </citation>
    <scope>NUCLEOTIDE SEQUENCE [LARGE SCALE GENOMIC DNA]</scope>
    <source>
        <strain evidence="4">JCM 17069</strain>
    </source>
</reference>
<dbReference type="RefSeq" id="WP_344815298.1">
    <property type="nucleotide sequence ID" value="NZ_BAABCT010000001.1"/>
</dbReference>
<dbReference type="Proteomes" id="UP001500367">
    <property type="component" value="Unassembled WGS sequence"/>
</dbReference>
<dbReference type="InterPro" id="IPR024618">
    <property type="entry name" value="DUF3857"/>
</dbReference>
<dbReference type="Gene3D" id="3.10.620.30">
    <property type="match status" value="1"/>
</dbReference>
<evidence type="ECO:0000313" key="3">
    <source>
        <dbReference type="EMBL" id="GAA4063818.1"/>
    </source>
</evidence>
<proteinExistence type="predicted"/>
<comment type="caution">
    <text evidence="3">The sequence shown here is derived from an EMBL/GenBank/DDBJ whole genome shotgun (WGS) entry which is preliminary data.</text>
</comment>
<dbReference type="Gene3D" id="2.60.120.1130">
    <property type="match status" value="1"/>
</dbReference>
<dbReference type="InterPro" id="IPR002931">
    <property type="entry name" value="Transglutaminase-like"/>
</dbReference>
<evidence type="ECO:0008006" key="5">
    <source>
        <dbReference type="Google" id="ProtNLM"/>
    </source>
</evidence>